<dbReference type="Pfam" id="PF02823">
    <property type="entry name" value="ATP-synt_DE_N"/>
    <property type="match status" value="1"/>
</dbReference>
<feature type="domain" description="ATP synthase F1 complex delta/epsilon subunit N-terminal" evidence="11">
    <location>
        <begin position="76"/>
        <end position="170"/>
    </location>
</feature>
<evidence type="ECO:0000256" key="9">
    <source>
        <dbReference type="ARBA" id="ARBA00023136"/>
    </source>
</evidence>
<evidence type="ECO:0000256" key="3">
    <source>
        <dbReference type="ARBA" id="ARBA00022448"/>
    </source>
</evidence>
<dbReference type="EMBL" id="JYDP01000033">
    <property type="protein sequence ID" value="KRZ13365.1"/>
    <property type="molecule type" value="Genomic_DNA"/>
</dbReference>
<dbReference type="InterPro" id="IPR020546">
    <property type="entry name" value="ATP_synth_F1_dsu/esu_N"/>
</dbReference>
<dbReference type="AlphaFoldDB" id="A0A0V1HUU0"/>
<dbReference type="STRING" id="268475.A0A0V1HUU0"/>
<evidence type="ECO:0000256" key="8">
    <source>
        <dbReference type="ARBA" id="ARBA00023128"/>
    </source>
</evidence>
<keyword evidence="6" id="KW-0809">Transit peptide</keyword>
<dbReference type="GO" id="GO:0046933">
    <property type="term" value="F:proton-transporting ATP synthase activity, rotational mechanism"/>
    <property type="evidence" value="ECO:0007669"/>
    <property type="project" value="InterPro"/>
</dbReference>
<dbReference type="GO" id="GO:0005743">
    <property type="term" value="C:mitochondrial inner membrane"/>
    <property type="evidence" value="ECO:0007669"/>
    <property type="project" value="UniProtKB-SubCell"/>
</dbReference>
<protein>
    <submittedName>
        <fullName evidence="12">ATP synthase subunit delta, mitochondrial</fullName>
    </submittedName>
</protein>
<organism evidence="12 13">
    <name type="scientific">Trichinella zimbabwensis</name>
    <dbReference type="NCBI Taxonomy" id="268475"/>
    <lineage>
        <taxon>Eukaryota</taxon>
        <taxon>Metazoa</taxon>
        <taxon>Ecdysozoa</taxon>
        <taxon>Nematoda</taxon>
        <taxon>Enoplea</taxon>
        <taxon>Dorylaimia</taxon>
        <taxon>Trichinellida</taxon>
        <taxon>Trichinellidae</taxon>
        <taxon>Trichinella</taxon>
    </lineage>
</organism>
<keyword evidence="13" id="KW-1185">Reference proteome</keyword>
<dbReference type="CDD" id="cd12152">
    <property type="entry name" value="F1-ATPase_delta"/>
    <property type="match status" value="1"/>
</dbReference>
<keyword evidence="9 10" id="KW-0472">Membrane</keyword>
<evidence type="ECO:0000256" key="4">
    <source>
        <dbReference type="ARBA" id="ARBA00022781"/>
    </source>
</evidence>
<dbReference type="InterPro" id="IPR001469">
    <property type="entry name" value="ATP_synth_F1_dsu/esu"/>
</dbReference>
<evidence type="ECO:0000313" key="13">
    <source>
        <dbReference type="Proteomes" id="UP000055024"/>
    </source>
</evidence>
<dbReference type="GO" id="GO:0045259">
    <property type="term" value="C:proton-transporting ATP synthase complex"/>
    <property type="evidence" value="ECO:0007669"/>
    <property type="project" value="InterPro"/>
</dbReference>
<keyword evidence="8" id="KW-0496">Mitochondrion</keyword>
<dbReference type="Gene3D" id="1.20.5.440">
    <property type="entry name" value="ATP synthase delta/epsilon subunit, C-terminal domain"/>
    <property type="match status" value="1"/>
</dbReference>
<comment type="caution">
    <text evidence="12">The sequence shown here is derived from an EMBL/GenBank/DDBJ whole genome shotgun (WGS) entry which is preliminary data.</text>
</comment>
<evidence type="ECO:0000256" key="1">
    <source>
        <dbReference type="ARBA" id="ARBA00004273"/>
    </source>
</evidence>
<keyword evidence="3" id="KW-0813">Transport</keyword>
<keyword evidence="5" id="KW-0999">Mitochondrion inner membrane</keyword>
<dbReference type="InterPro" id="IPR036771">
    <property type="entry name" value="ATPsynth_dsu/esu_N"/>
</dbReference>
<dbReference type="HAMAP" id="MF_00530">
    <property type="entry name" value="ATP_synth_epsil_bac"/>
    <property type="match status" value="1"/>
</dbReference>
<keyword evidence="10" id="KW-1133">Transmembrane helix</keyword>
<dbReference type="Proteomes" id="UP000055024">
    <property type="component" value="Unassembled WGS sequence"/>
</dbReference>
<dbReference type="OrthoDB" id="10259640at2759"/>
<name>A0A0V1HUU0_9BILA</name>
<dbReference type="Gene3D" id="2.60.15.10">
    <property type="entry name" value="F0F1 ATP synthase delta/epsilon subunit, N-terminal"/>
    <property type="match status" value="1"/>
</dbReference>
<evidence type="ECO:0000256" key="7">
    <source>
        <dbReference type="ARBA" id="ARBA00023065"/>
    </source>
</evidence>
<proteinExistence type="inferred from homology"/>
<keyword evidence="4" id="KW-0375">Hydrogen ion transport</keyword>
<comment type="subcellular location">
    <subcellularLocation>
        <location evidence="1">Mitochondrion inner membrane</location>
    </subcellularLocation>
</comment>
<evidence type="ECO:0000259" key="11">
    <source>
        <dbReference type="Pfam" id="PF02823"/>
    </source>
</evidence>
<dbReference type="SUPFAM" id="SSF51344">
    <property type="entry name" value="Epsilon subunit of F1F0-ATP synthase N-terminal domain"/>
    <property type="match status" value="1"/>
</dbReference>
<evidence type="ECO:0000256" key="2">
    <source>
        <dbReference type="ARBA" id="ARBA00005712"/>
    </source>
</evidence>
<evidence type="ECO:0000313" key="12">
    <source>
        <dbReference type="EMBL" id="KRZ13365.1"/>
    </source>
</evidence>
<comment type="similarity">
    <text evidence="2">Belongs to the ATPase epsilon chain family.</text>
</comment>
<feature type="non-terminal residue" evidence="12">
    <location>
        <position position="1"/>
    </location>
</feature>
<accession>A0A0V1HUU0</accession>
<keyword evidence="7" id="KW-0406">Ion transport</keyword>
<evidence type="ECO:0000256" key="5">
    <source>
        <dbReference type="ARBA" id="ARBA00022792"/>
    </source>
</evidence>
<dbReference type="PANTHER" id="PTHR13822:SF7">
    <property type="entry name" value="ATP SYNTHASE SUBUNIT DELTA, MITOCHONDRIAL"/>
    <property type="match status" value="1"/>
</dbReference>
<feature type="transmembrane region" description="Helical" evidence="10">
    <location>
        <begin position="20"/>
        <end position="38"/>
    </location>
</feature>
<keyword evidence="10" id="KW-0812">Transmembrane</keyword>
<sequence>LHVSINIIMHKLFLLMSHKYYFQFHAFVNLILCSVLCFRDKNSTLAMFLRQIFRLTTRSTTFSVRQFAQEAADISLTFACPAQVFYNQSNVQQVSVPTIDGEVGIYPNHVPLIGVLKPGVMRVYQQDMIRKFFGKNFLKVCYDAKIKFLVSSGTVSINEDSSVQVLAEEACDVSDLDLQACESGLEKMKSQSHSGATDEKAAAENAIAIEVYEALVQACHEA</sequence>
<dbReference type="PANTHER" id="PTHR13822">
    <property type="entry name" value="ATP SYNTHASE DELTA/EPSILON CHAIN"/>
    <property type="match status" value="1"/>
</dbReference>
<reference evidence="12 13" key="1">
    <citation type="submission" date="2015-01" db="EMBL/GenBank/DDBJ databases">
        <title>Evolution of Trichinella species and genotypes.</title>
        <authorList>
            <person name="Korhonen P.K."/>
            <person name="Edoardo P."/>
            <person name="Giuseppe L.R."/>
            <person name="Gasser R.B."/>
        </authorList>
    </citation>
    <scope>NUCLEOTIDE SEQUENCE [LARGE SCALE GENOMIC DNA]</scope>
    <source>
        <strain evidence="12">ISS1029</strain>
    </source>
</reference>
<evidence type="ECO:0000256" key="6">
    <source>
        <dbReference type="ARBA" id="ARBA00022946"/>
    </source>
</evidence>
<gene>
    <name evidence="12" type="primary">Atp5d</name>
    <name evidence="12" type="ORF">T11_4620</name>
</gene>
<evidence type="ECO:0000256" key="10">
    <source>
        <dbReference type="SAM" id="Phobius"/>
    </source>
</evidence>